<evidence type="ECO:0000313" key="1">
    <source>
        <dbReference type="EMBL" id="MCX2561497.1"/>
    </source>
</evidence>
<sequence>MTPEKVMMRMAASVEGQRQGRNTPANLMLAHNLKFFSEKSGIFKNG</sequence>
<protein>
    <submittedName>
        <fullName evidence="1">Uncharacterized protein</fullName>
    </submittedName>
</protein>
<dbReference type="Proteomes" id="UP001526446">
    <property type="component" value="Unassembled WGS sequence"/>
</dbReference>
<organism evidence="1 2">
    <name type="scientific">Acetobacter farinalis</name>
    <dbReference type="NCBI Taxonomy" id="1260984"/>
    <lineage>
        <taxon>Bacteria</taxon>
        <taxon>Pseudomonadati</taxon>
        <taxon>Pseudomonadota</taxon>
        <taxon>Alphaproteobacteria</taxon>
        <taxon>Acetobacterales</taxon>
        <taxon>Acetobacteraceae</taxon>
        <taxon>Acetobacter</taxon>
    </lineage>
</organism>
<keyword evidence="2" id="KW-1185">Reference proteome</keyword>
<accession>A0ABT3Q8A6</accession>
<dbReference type="EMBL" id="JAPIUX010000009">
    <property type="protein sequence ID" value="MCX2561497.1"/>
    <property type="molecule type" value="Genomic_DNA"/>
</dbReference>
<proteinExistence type="predicted"/>
<dbReference type="RefSeq" id="WP_166122789.1">
    <property type="nucleotide sequence ID" value="NZ_JAPIUX010000009.1"/>
</dbReference>
<name>A0ABT3Q8A6_9PROT</name>
<reference evidence="1 2" key="1">
    <citation type="submission" date="2022-11" db="EMBL/GenBank/DDBJ databases">
        <title>Genome sequencing of Acetobacter type strain.</title>
        <authorList>
            <person name="Heo J."/>
            <person name="Lee D."/>
            <person name="Han B.-H."/>
            <person name="Hong S.-B."/>
            <person name="Kwon S.-W."/>
        </authorList>
    </citation>
    <scope>NUCLEOTIDE SEQUENCE [LARGE SCALE GENOMIC DNA]</scope>
    <source>
        <strain evidence="1 2">KACC 21251</strain>
    </source>
</reference>
<gene>
    <name evidence="1" type="ORF">OQ252_08835</name>
</gene>
<comment type="caution">
    <text evidence="1">The sequence shown here is derived from an EMBL/GenBank/DDBJ whole genome shotgun (WGS) entry which is preliminary data.</text>
</comment>
<evidence type="ECO:0000313" key="2">
    <source>
        <dbReference type="Proteomes" id="UP001526446"/>
    </source>
</evidence>